<dbReference type="Proteomes" id="UP001160130">
    <property type="component" value="Unassembled WGS sequence"/>
</dbReference>
<feature type="compositionally biased region" description="Basic and acidic residues" evidence="1">
    <location>
        <begin position="63"/>
        <end position="73"/>
    </location>
</feature>
<evidence type="ECO:0000256" key="1">
    <source>
        <dbReference type="SAM" id="MobiDB-lite"/>
    </source>
</evidence>
<accession>A0ABT6KU87</accession>
<evidence type="ECO:0000313" key="2">
    <source>
        <dbReference type="EMBL" id="MDH6194274.1"/>
    </source>
</evidence>
<dbReference type="EMBL" id="JARXVE010000001">
    <property type="protein sequence ID" value="MDH6194274.1"/>
    <property type="molecule type" value="Genomic_DNA"/>
</dbReference>
<dbReference type="Pfam" id="PF11666">
    <property type="entry name" value="DUF2933"/>
    <property type="match status" value="1"/>
</dbReference>
<dbReference type="RefSeq" id="WP_280830892.1">
    <property type="nucleotide sequence ID" value="NZ_JARXVE010000001.1"/>
</dbReference>
<feature type="region of interest" description="Disordered" evidence="1">
    <location>
        <begin position="52"/>
        <end position="73"/>
    </location>
</feature>
<organism evidence="2 3">
    <name type="scientific">Mycolicibacterium frederiksbergense</name>
    <dbReference type="NCBI Taxonomy" id="117567"/>
    <lineage>
        <taxon>Bacteria</taxon>
        <taxon>Bacillati</taxon>
        <taxon>Actinomycetota</taxon>
        <taxon>Actinomycetes</taxon>
        <taxon>Mycobacteriales</taxon>
        <taxon>Mycobacteriaceae</taxon>
        <taxon>Mycolicibacterium</taxon>
    </lineage>
</organism>
<dbReference type="InterPro" id="IPR021682">
    <property type="entry name" value="DUF2933"/>
</dbReference>
<protein>
    <recommendedName>
        <fullName evidence="4">DUF2933 domain-containing protein</fullName>
    </recommendedName>
</protein>
<gene>
    <name evidence="2" type="ORF">M2272_000895</name>
</gene>
<comment type="caution">
    <text evidence="2">The sequence shown here is derived from an EMBL/GenBank/DDBJ whole genome shotgun (WGS) entry which is preliminary data.</text>
</comment>
<reference evidence="2 3" key="1">
    <citation type="submission" date="2023-04" db="EMBL/GenBank/DDBJ databases">
        <title>Forest soil microbial communities from Buena Vista Peninsula, Colon Province, Panama.</title>
        <authorList>
            <person name="Bouskill N."/>
        </authorList>
    </citation>
    <scope>NUCLEOTIDE SEQUENCE [LARGE SCALE GENOMIC DNA]</scope>
    <source>
        <strain evidence="2 3">AC80</strain>
    </source>
</reference>
<name>A0ABT6KU87_9MYCO</name>
<proteinExistence type="predicted"/>
<evidence type="ECO:0000313" key="3">
    <source>
        <dbReference type="Proteomes" id="UP001160130"/>
    </source>
</evidence>
<keyword evidence="3" id="KW-1185">Reference proteome</keyword>
<sequence length="73" mass="7689">MKRQNFRWYALALAVVIVGAFAVGVPASTVVLALVVLACPVMMMFMMGGHGGRSNHGSGSDGDPQHRGSTERS</sequence>
<evidence type="ECO:0008006" key="4">
    <source>
        <dbReference type="Google" id="ProtNLM"/>
    </source>
</evidence>